<name>A0A9J6QDY9_9ENTR</name>
<evidence type="ECO:0000313" key="2">
    <source>
        <dbReference type="EMBL" id="MCU6670088.1"/>
    </source>
</evidence>
<dbReference type="PANTHER" id="PTHR43300">
    <property type="entry name" value="ACETYLTRANSFERASE"/>
    <property type="match status" value="1"/>
</dbReference>
<dbReference type="InterPro" id="IPR011004">
    <property type="entry name" value="Trimer_LpxA-like_sf"/>
</dbReference>
<dbReference type="AlphaFoldDB" id="A0A9J6QDY9"/>
<gene>
    <name evidence="2" type="ORF">M8013_15185</name>
</gene>
<evidence type="ECO:0008006" key="4">
    <source>
        <dbReference type="Google" id="ProtNLM"/>
    </source>
</evidence>
<evidence type="ECO:0000256" key="1">
    <source>
        <dbReference type="ARBA" id="ARBA00007274"/>
    </source>
</evidence>
<comment type="caution">
    <text evidence="2">The sequence shown here is derived from an EMBL/GenBank/DDBJ whole genome shotgun (WGS) entry which is preliminary data.</text>
</comment>
<proteinExistence type="inferred from homology"/>
<evidence type="ECO:0000313" key="3">
    <source>
        <dbReference type="Proteomes" id="UP001061282"/>
    </source>
</evidence>
<protein>
    <recommendedName>
        <fullName evidence="4">Acetyltransferase</fullName>
    </recommendedName>
</protein>
<dbReference type="SUPFAM" id="SSF51161">
    <property type="entry name" value="Trimeric LpxA-like enzymes"/>
    <property type="match status" value="1"/>
</dbReference>
<dbReference type="RefSeq" id="WP_271268633.1">
    <property type="nucleotide sequence ID" value="NZ_JAMGZJ010000077.1"/>
</dbReference>
<dbReference type="Gene3D" id="2.160.10.10">
    <property type="entry name" value="Hexapeptide repeat proteins"/>
    <property type="match status" value="1"/>
</dbReference>
<dbReference type="PANTHER" id="PTHR43300:SF11">
    <property type="entry name" value="ACETYLTRANSFERASE RV3034C-RELATED"/>
    <property type="match status" value="1"/>
</dbReference>
<accession>A0A9J6QDY9</accession>
<dbReference type="EMBL" id="JAMGZJ010000077">
    <property type="protein sequence ID" value="MCU6670088.1"/>
    <property type="molecule type" value="Genomic_DNA"/>
</dbReference>
<sequence>MNIETDSDCTGIDPNHHLASFFDVISYSDGLHSFIPKQFFQNWLGEPSDTGSMHLGKCSGFGIGSIVKYDAGRQNLKVGRFVSGGLRVKLLLNGQHEMRTMSTSMLMFHHPDLQHPAQPQYGDSVIKNDVWIGDEVMMLGGGVIENGCVIGARSLLPPNFKSEPFGIYAGTPARLIRFRFSDNIIESLLELEWWAQPDLLNWLKVINPYFLTDFTVDEAKTIALLEELKAIKASWLHVHQPQ</sequence>
<comment type="similarity">
    <text evidence="1">Belongs to the transferase hexapeptide repeat family.</text>
</comment>
<organism evidence="2 3">
    <name type="scientific">Silvania confinis</name>
    <dbReference type="NCBI Taxonomy" id="2926470"/>
    <lineage>
        <taxon>Bacteria</taxon>
        <taxon>Pseudomonadati</taxon>
        <taxon>Pseudomonadota</taxon>
        <taxon>Gammaproteobacteria</taxon>
        <taxon>Enterobacterales</taxon>
        <taxon>Enterobacteriaceae</taxon>
        <taxon>Silvania</taxon>
    </lineage>
</organism>
<reference evidence="2" key="1">
    <citation type="submission" date="2022-05" db="EMBL/GenBank/DDBJ databases">
        <title>Description of a novel species of Leclercia; Leclercia tamurae and the Proposal for a Novel Genus Silvania gen. nov. Containing Two Novel Species Silvania hatchlandensis sp. nov. and Silvania confinis sp. nov. Isolated from the Rhizosphere of Oak.</title>
        <authorList>
            <person name="Maddock D.W."/>
            <person name="Brady C.L."/>
            <person name="Denman S."/>
            <person name="Arnold D."/>
        </authorList>
    </citation>
    <scope>NUCLEOTIDE SEQUENCE</scope>
    <source>
        <strain evidence="2">H4N4</strain>
    </source>
</reference>
<dbReference type="InterPro" id="IPR050179">
    <property type="entry name" value="Trans_hexapeptide_repeat"/>
</dbReference>
<dbReference type="Proteomes" id="UP001061282">
    <property type="component" value="Unassembled WGS sequence"/>
</dbReference>
<keyword evidence="3" id="KW-1185">Reference proteome</keyword>